<dbReference type="InterPro" id="IPR001214">
    <property type="entry name" value="SET_dom"/>
</dbReference>
<gene>
    <name evidence="3" type="ORF">KVV02_007997</name>
</gene>
<dbReference type="SUPFAM" id="SSF82199">
    <property type="entry name" value="SET domain"/>
    <property type="match status" value="1"/>
</dbReference>
<dbReference type="Proteomes" id="UP000717515">
    <property type="component" value="Unassembled WGS sequence"/>
</dbReference>
<reference evidence="3" key="1">
    <citation type="submission" date="2021-07" db="EMBL/GenBank/DDBJ databases">
        <title>Draft genome of Mortierella alpina, strain LL118, isolated from an aspen leaf litter sample.</title>
        <authorList>
            <person name="Yang S."/>
            <person name="Vinatzer B.A."/>
        </authorList>
    </citation>
    <scope>NUCLEOTIDE SEQUENCE</scope>
    <source>
        <strain evidence="3">LL118</strain>
    </source>
</reference>
<evidence type="ECO:0000259" key="2">
    <source>
        <dbReference type="PROSITE" id="PS50280"/>
    </source>
</evidence>
<feature type="region of interest" description="Disordered" evidence="1">
    <location>
        <begin position="123"/>
        <end position="205"/>
    </location>
</feature>
<proteinExistence type="predicted"/>
<dbReference type="PROSITE" id="PS50280">
    <property type="entry name" value="SET"/>
    <property type="match status" value="1"/>
</dbReference>
<evidence type="ECO:0000313" key="3">
    <source>
        <dbReference type="EMBL" id="KAG9319380.1"/>
    </source>
</evidence>
<organism evidence="3 4">
    <name type="scientific">Mortierella alpina</name>
    <name type="common">Oleaginous fungus</name>
    <name type="synonym">Mortierella renispora</name>
    <dbReference type="NCBI Taxonomy" id="64518"/>
    <lineage>
        <taxon>Eukaryota</taxon>
        <taxon>Fungi</taxon>
        <taxon>Fungi incertae sedis</taxon>
        <taxon>Mucoromycota</taxon>
        <taxon>Mortierellomycotina</taxon>
        <taxon>Mortierellomycetes</taxon>
        <taxon>Mortierellales</taxon>
        <taxon>Mortierellaceae</taxon>
        <taxon>Mortierella</taxon>
    </lineage>
</organism>
<feature type="domain" description="SET" evidence="2">
    <location>
        <begin position="206"/>
        <end position="329"/>
    </location>
</feature>
<comment type="caution">
    <text evidence="3">The sequence shown here is derived from an EMBL/GenBank/DDBJ whole genome shotgun (WGS) entry which is preliminary data.</text>
</comment>
<accession>A0A9P7ZYA2</accession>
<feature type="compositionally biased region" description="Acidic residues" evidence="1">
    <location>
        <begin position="146"/>
        <end position="156"/>
    </location>
</feature>
<dbReference type="InterPro" id="IPR046341">
    <property type="entry name" value="SET_dom_sf"/>
</dbReference>
<evidence type="ECO:0000313" key="4">
    <source>
        <dbReference type="Proteomes" id="UP000717515"/>
    </source>
</evidence>
<dbReference type="Gene3D" id="2.170.270.10">
    <property type="entry name" value="SET domain"/>
    <property type="match status" value="1"/>
</dbReference>
<feature type="compositionally biased region" description="Low complexity" evidence="1">
    <location>
        <begin position="186"/>
        <end position="205"/>
    </location>
</feature>
<protein>
    <recommendedName>
        <fullName evidence="2">SET domain-containing protein</fullName>
    </recommendedName>
</protein>
<dbReference type="AlphaFoldDB" id="A0A9P7ZYA2"/>
<dbReference type="EMBL" id="JAIFTL010000472">
    <property type="protein sequence ID" value="KAG9319380.1"/>
    <property type="molecule type" value="Genomic_DNA"/>
</dbReference>
<feature type="region of interest" description="Disordered" evidence="1">
    <location>
        <begin position="1"/>
        <end position="33"/>
    </location>
</feature>
<sequence>MEQGERPEPTVPNSFVMNGVPMSKSTDRSNSDTQGLQDVIASLSVDALNMNLQSKLPHVRIESEAIVVSTEYHSPNEHVSTIDPSLLPINWPKHVKYLVDYEYHPSIPSTILDLVQGRRRKRTDNRLGHTNSTGSGLATDLSAEGEREEEDEEEEETSRSELEREYDDIPLGHALPGVLRTTTTPSQEESSSSSSSSQESESLSQPPYEIRLITSPPDHPVLGSYGLFATRTLFPGLHLLDYISLVVSDDYADPDSDHTLYLSNDLNLDASVHGNHGRFVNDFRRIRTQEQGPNVGWDLYRDAETGQIRMGCKVLKRIRKGEEILCTYGKAYWKSRGVTVTGEEIYDETQFAAL</sequence>
<evidence type="ECO:0000256" key="1">
    <source>
        <dbReference type="SAM" id="MobiDB-lite"/>
    </source>
</evidence>
<dbReference type="Pfam" id="PF00856">
    <property type="entry name" value="SET"/>
    <property type="match status" value="1"/>
</dbReference>
<name>A0A9P7ZYA2_MORAP</name>